<dbReference type="EMBL" id="FUIG01000037">
    <property type="protein sequence ID" value="SJM32591.1"/>
    <property type="molecule type" value="Genomic_DNA"/>
</dbReference>
<organism evidence="1 2">
    <name type="scientific">Mesorhizobium delmotii</name>
    <dbReference type="NCBI Taxonomy" id="1631247"/>
    <lineage>
        <taxon>Bacteria</taxon>
        <taxon>Pseudomonadati</taxon>
        <taxon>Pseudomonadota</taxon>
        <taxon>Alphaproteobacteria</taxon>
        <taxon>Hyphomicrobiales</taxon>
        <taxon>Phyllobacteriaceae</taxon>
        <taxon>Mesorhizobium</taxon>
    </lineage>
</organism>
<keyword evidence="2" id="KW-1185">Reference proteome</keyword>
<gene>
    <name evidence="1" type="ORF">BQ8482_30047</name>
</gene>
<evidence type="ECO:0000313" key="1">
    <source>
        <dbReference type="EMBL" id="SJM32591.1"/>
    </source>
</evidence>
<dbReference type="Proteomes" id="UP000245698">
    <property type="component" value="Unassembled WGS sequence"/>
</dbReference>
<sequence length="107" mass="11757">MAVDIHYLEESPVKIVKGGIGYFDIVGDELLTANLEFYASFDQAGAQPDDQIKVHVDDSKTGKKTRLPMIAEATEKADSDPAKVRWVVIKLTNKKNIEDAAQGLIVI</sequence>
<name>A0A2P9AN57_9HYPH</name>
<protein>
    <submittedName>
        <fullName evidence="1">Uncharacterized protein</fullName>
    </submittedName>
</protein>
<reference evidence="2" key="1">
    <citation type="submission" date="2016-12" db="EMBL/GenBank/DDBJ databases">
        <authorList>
            <person name="Brunel B."/>
        </authorList>
    </citation>
    <scope>NUCLEOTIDE SEQUENCE [LARGE SCALE GENOMIC DNA]</scope>
</reference>
<proteinExistence type="predicted"/>
<accession>A0A2P9AN57</accession>
<dbReference type="AlphaFoldDB" id="A0A2P9AN57"/>
<evidence type="ECO:0000313" key="2">
    <source>
        <dbReference type="Proteomes" id="UP000245698"/>
    </source>
</evidence>